<protein>
    <recommendedName>
        <fullName evidence="3">Leucine Rich repeats (2 copies)</fullName>
    </recommendedName>
</protein>
<comment type="caution">
    <text evidence="1">The sequence shown here is derived from an EMBL/GenBank/DDBJ whole genome shotgun (WGS) entry which is preliminary data.</text>
</comment>
<dbReference type="SUPFAM" id="SSF52047">
    <property type="entry name" value="RNI-like"/>
    <property type="match status" value="1"/>
</dbReference>
<name>A0A2S8GPB7_9BACT</name>
<dbReference type="AlphaFoldDB" id="A0A2S8GPB7"/>
<dbReference type="GO" id="GO:0031146">
    <property type="term" value="P:SCF-dependent proteasomal ubiquitin-dependent protein catabolic process"/>
    <property type="evidence" value="ECO:0007669"/>
    <property type="project" value="TreeGrafter"/>
</dbReference>
<reference evidence="1 2" key="1">
    <citation type="submission" date="2018-02" db="EMBL/GenBank/DDBJ databases">
        <title>Comparative genomes isolates from brazilian mangrove.</title>
        <authorList>
            <person name="Araujo J.E."/>
            <person name="Taketani R.G."/>
            <person name="Silva M.C.P."/>
            <person name="Loureco M.V."/>
            <person name="Andreote F.D."/>
        </authorList>
    </citation>
    <scope>NUCLEOTIDE SEQUENCE [LARGE SCALE GENOMIC DNA]</scope>
    <source>
        <strain evidence="1 2">Nap-Phe MGV</strain>
    </source>
</reference>
<dbReference type="EMBL" id="PUHZ01000010">
    <property type="protein sequence ID" value="PQO46275.1"/>
    <property type="molecule type" value="Genomic_DNA"/>
</dbReference>
<dbReference type="InterPro" id="IPR032675">
    <property type="entry name" value="LRR_dom_sf"/>
</dbReference>
<accession>A0A2S8GPB7</accession>
<dbReference type="Gene3D" id="3.80.10.10">
    <property type="entry name" value="Ribonuclease Inhibitor"/>
    <property type="match status" value="1"/>
</dbReference>
<dbReference type="PANTHER" id="PTHR13318">
    <property type="entry name" value="PARTNER OF PAIRED, ISOFORM B-RELATED"/>
    <property type="match status" value="1"/>
</dbReference>
<dbReference type="GO" id="GO:0019005">
    <property type="term" value="C:SCF ubiquitin ligase complex"/>
    <property type="evidence" value="ECO:0007669"/>
    <property type="project" value="TreeGrafter"/>
</dbReference>
<dbReference type="Proteomes" id="UP000237819">
    <property type="component" value="Unassembled WGS sequence"/>
</dbReference>
<evidence type="ECO:0000313" key="2">
    <source>
        <dbReference type="Proteomes" id="UP000237819"/>
    </source>
</evidence>
<proteinExistence type="predicted"/>
<gene>
    <name evidence="1" type="ORF">C5Y93_09825</name>
</gene>
<organism evidence="1 2">
    <name type="scientific">Blastopirellula marina</name>
    <dbReference type="NCBI Taxonomy" id="124"/>
    <lineage>
        <taxon>Bacteria</taxon>
        <taxon>Pseudomonadati</taxon>
        <taxon>Planctomycetota</taxon>
        <taxon>Planctomycetia</taxon>
        <taxon>Pirellulales</taxon>
        <taxon>Pirellulaceae</taxon>
        <taxon>Blastopirellula</taxon>
    </lineage>
</organism>
<sequence length="364" mass="40286">MRFSIRGIMLLMLVICALLAFLVKDLMEAREEQAIVDRLNEVWATLTYVHETGENPEQLPGNALFRTLFGDLYQARLYEAQVVGPIGEETMVLLPNLRHLEILQIGPEKLSDRSVDALARIPRLRRLSFAETEMTPKQLRRIGKSGSIRALTLDSKSSTDAHLAELQHFEKLTDVCLWQTEATDTGIESLFAIPDLKSLVIITAPNVTDQSISQLGERTNLDELVLTGIQFTDRSFTSIAHLNSLRELRIGNWAGSQDITSDGIRQLRQLTGLHTLELDGLAINDRCMSAIAQLPNLEQLTLTATSVTDAGIVPLKGSPALTQILQSNNPITPQGMQAIGFSHVPSKAYAGIYERQRPTKPSTP</sequence>
<evidence type="ECO:0008006" key="3">
    <source>
        <dbReference type="Google" id="ProtNLM"/>
    </source>
</evidence>
<evidence type="ECO:0000313" key="1">
    <source>
        <dbReference type="EMBL" id="PQO46275.1"/>
    </source>
</evidence>